<dbReference type="KEGG" id="dra:DR_1125"/>
<reference evidence="2 3" key="1">
    <citation type="journal article" date="1999" name="Science">
        <title>Genome sequence of the radioresistant bacterium Deinococcus radiodurans R1.</title>
        <authorList>
            <person name="White O."/>
            <person name="Eisen J.A."/>
            <person name="Heidelberg J.F."/>
            <person name="Hickey E.K."/>
            <person name="Peterson J.D."/>
            <person name="Dodson R.J."/>
            <person name="Haft D.H."/>
            <person name="Gwinn M.L."/>
            <person name="Nelson W.C."/>
            <person name="Richardson D.L."/>
            <person name="Moffat K.S."/>
            <person name="Qin H."/>
            <person name="Jiang L."/>
            <person name="Pamphile W."/>
            <person name="Crosby M."/>
            <person name="Shen M."/>
            <person name="Vamathevan J.J."/>
            <person name="Lam P."/>
            <person name="McDonald L."/>
            <person name="Utterback T."/>
            <person name="Zalewski C."/>
            <person name="Makarova K.S."/>
            <person name="Aravind L."/>
            <person name="Daly M.J."/>
            <person name="Minton K.W."/>
            <person name="Fleischmann R.D."/>
            <person name="Ketchum K.A."/>
            <person name="Nelson K.E."/>
            <person name="Salzberg S."/>
            <person name="Smith H.O."/>
            <person name="Venter J.C."/>
            <person name="Fraser C.M."/>
        </authorList>
    </citation>
    <scope>NUCLEOTIDE SEQUENCE [LARGE SCALE GENOMIC DNA]</scope>
    <source>
        <strain evidence="3">ATCC 13939 / DSM 20539 / JCM 16871 / LMG 4051 / NBRC 15346 / NCIMB 9279 / R1 / VKM B-1422</strain>
    </source>
</reference>
<proteinExistence type="predicted"/>
<dbReference type="InParanoid" id="Q9RVA4"/>
<evidence type="ECO:0000256" key="1">
    <source>
        <dbReference type="SAM" id="Phobius"/>
    </source>
</evidence>
<sequence length="115" mass="12417">MRVMPFVQVLLLLALLAYLLLVGLENPGIVRLPLPLGRGEVLLSTGWAVSLFAVLGGGYVLLLLLPPVVRGALQRRTERRERHLLERRLTETLGARVALTSAPSATETVAVGGNE</sequence>
<dbReference type="EnsemblBacteria" id="AAF10702">
    <property type="protein sequence ID" value="AAF10702"/>
    <property type="gene ID" value="DR_1125"/>
</dbReference>
<feature type="transmembrane region" description="Helical" evidence="1">
    <location>
        <begin position="47"/>
        <end position="73"/>
    </location>
</feature>
<dbReference type="GeneID" id="69517372"/>
<keyword evidence="1" id="KW-1133">Transmembrane helix</keyword>
<dbReference type="PIR" id="D75434">
    <property type="entry name" value="D75434"/>
</dbReference>
<organism evidence="2 3">
    <name type="scientific">Deinococcus radiodurans (strain ATCC 13939 / DSM 20539 / JCM 16871 / CCUG 27074 / LMG 4051 / NBRC 15346 / NCIMB 9279 / VKM B-1422 / R1)</name>
    <dbReference type="NCBI Taxonomy" id="243230"/>
    <lineage>
        <taxon>Bacteria</taxon>
        <taxon>Thermotogati</taxon>
        <taxon>Deinococcota</taxon>
        <taxon>Deinococci</taxon>
        <taxon>Deinococcales</taxon>
        <taxon>Deinococcaceae</taxon>
        <taxon>Deinococcus</taxon>
    </lineage>
</organism>
<evidence type="ECO:0000313" key="2">
    <source>
        <dbReference type="EMBL" id="AAF10702.1"/>
    </source>
</evidence>
<dbReference type="PATRIC" id="fig|243230.17.peg.1322"/>
<keyword evidence="1" id="KW-0812">Transmembrane</keyword>
<name>Q9RVA4_DEIRA</name>
<dbReference type="EMBL" id="AE000513">
    <property type="protein sequence ID" value="AAF10702.1"/>
    <property type="molecule type" value="Genomic_DNA"/>
</dbReference>
<dbReference type="RefSeq" id="WP_010887768.1">
    <property type="nucleotide sequence ID" value="NC_001263.1"/>
</dbReference>
<keyword evidence="3" id="KW-1185">Reference proteome</keyword>
<protein>
    <recommendedName>
        <fullName evidence="4">Lipopolysaccharide assembly protein A domain-containing protein</fullName>
    </recommendedName>
</protein>
<gene>
    <name evidence="2" type="ordered locus">DR_1125</name>
</gene>
<keyword evidence="1" id="KW-0472">Membrane</keyword>
<dbReference type="STRING" id="243230.DR_1125"/>
<accession>Q9RVA4</accession>
<evidence type="ECO:0008006" key="4">
    <source>
        <dbReference type="Google" id="ProtNLM"/>
    </source>
</evidence>
<dbReference type="HOGENOM" id="CLU_156440_0_0_0"/>
<dbReference type="PaxDb" id="243230-DR_1125"/>
<dbReference type="AlphaFoldDB" id="Q9RVA4"/>
<evidence type="ECO:0000313" key="3">
    <source>
        <dbReference type="Proteomes" id="UP000002524"/>
    </source>
</evidence>
<dbReference type="Proteomes" id="UP000002524">
    <property type="component" value="Chromosome 1"/>
</dbReference>